<reference evidence="4" key="1">
    <citation type="submission" date="2013-10" db="EMBL/GenBank/DDBJ databases">
        <authorList>
            <person name="Schartl M."/>
            <person name="Warren W."/>
        </authorList>
    </citation>
    <scope>NUCLEOTIDE SEQUENCE [LARGE SCALE GENOMIC DNA]</scope>
    <source>
        <strain evidence="4">female</strain>
    </source>
</reference>
<dbReference type="InterPro" id="IPR018378">
    <property type="entry name" value="C-type_lectin_CS"/>
</dbReference>
<dbReference type="EMBL" id="AYCK01026491">
    <property type="status" value="NOT_ANNOTATED_CDS"/>
    <property type="molecule type" value="Genomic_DNA"/>
</dbReference>
<dbReference type="AlphaFoldDB" id="A0A087X8Z4"/>
<dbReference type="eggNOG" id="KOG4297">
    <property type="taxonomic scope" value="Eukaryota"/>
</dbReference>
<organism evidence="3 4">
    <name type="scientific">Poecilia formosa</name>
    <name type="common">Amazon molly</name>
    <name type="synonym">Limia formosa</name>
    <dbReference type="NCBI Taxonomy" id="48698"/>
    <lineage>
        <taxon>Eukaryota</taxon>
        <taxon>Metazoa</taxon>
        <taxon>Chordata</taxon>
        <taxon>Craniata</taxon>
        <taxon>Vertebrata</taxon>
        <taxon>Euteleostomi</taxon>
        <taxon>Actinopterygii</taxon>
        <taxon>Neopterygii</taxon>
        <taxon>Teleostei</taxon>
        <taxon>Neoteleostei</taxon>
        <taxon>Acanthomorphata</taxon>
        <taxon>Ovalentaria</taxon>
        <taxon>Atherinomorphae</taxon>
        <taxon>Cyprinodontiformes</taxon>
        <taxon>Poeciliidae</taxon>
        <taxon>Poeciliinae</taxon>
        <taxon>Poecilia</taxon>
    </lineage>
</organism>
<evidence type="ECO:0000256" key="1">
    <source>
        <dbReference type="ARBA" id="ARBA00023157"/>
    </source>
</evidence>
<accession>A0A087X8Z4</accession>
<dbReference type="PROSITE" id="PS50041">
    <property type="entry name" value="C_TYPE_LECTIN_2"/>
    <property type="match status" value="3"/>
</dbReference>
<dbReference type="InterPro" id="IPR016186">
    <property type="entry name" value="C-type_lectin-like/link_sf"/>
</dbReference>
<keyword evidence="4" id="KW-1185">Reference proteome</keyword>
<dbReference type="STRING" id="48698.ENSPFOP00000002247"/>
<name>A0A087X8Z4_POEFO</name>
<dbReference type="Proteomes" id="UP000028760">
    <property type="component" value="Unassembled WGS sequence"/>
</dbReference>
<dbReference type="InterPro" id="IPR001304">
    <property type="entry name" value="C-type_lectin-like"/>
</dbReference>
<dbReference type="GeneTree" id="ENSGT01100000263473"/>
<evidence type="ECO:0000313" key="3">
    <source>
        <dbReference type="Ensembl" id="ENSPFOP00000002247.2"/>
    </source>
</evidence>
<dbReference type="PROSITE" id="PS00615">
    <property type="entry name" value="C_TYPE_LECTIN_1"/>
    <property type="match status" value="2"/>
</dbReference>
<sequence>SHQYYFVNTSLTWTEAQSVCRRDYTDLATIESTADVDDFLSTSSNYTVSGKAWIGLYDDTLNSWKWSLNDSSFYGPGEYSFRNWDNGEPNDQYGQQHCVQFYGSSFISVGRWDDVQCTVTRQFVCYNGEYILVSLFSEPQGIRVSAQNETSITLQLSQVRCFTTALKHNRHMQMGLWEIFWSILNSYLCLVTPTNVENFSLFVHPTNDTGFYTTGNRQRGKVKQKLKLSCMLKKFRSGGEQTSYEGYFVVPVYQASAQSHQYYFVNTSLTWTEAQSVCRRDYTDLATIESTADVNDFLSTSSSYTAGKAWIGLYDDTINSWKWSLNDSSFYGPGENSFRNWQPGQPDDYYGQQHCVQFNGSSDNSLGQWDDIGCMETMQFLCYNGTVGGSPSYVLSSISLTWTEAQKFCRENYVDLASVRNQTENEIIRTLIGASTVWIGLYREKLWSDGSDSPFRYWADGEPNGPSGDQCVAGSFNDSGRWSDESCSLSYPFFCYKPSNVSNFFHK</sequence>
<dbReference type="PANTHER" id="PTHR45784">
    <property type="entry name" value="C-TYPE LECTIN DOMAIN FAMILY 20 MEMBER A-RELATED"/>
    <property type="match status" value="1"/>
</dbReference>
<dbReference type="SMART" id="SM00034">
    <property type="entry name" value="CLECT"/>
    <property type="match status" value="3"/>
</dbReference>
<keyword evidence="1" id="KW-1015">Disulfide bond</keyword>
<reference evidence="3" key="2">
    <citation type="submission" date="2025-08" db="UniProtKB">
        <authorList>
            <consortium name="Ensembl"/>
        </authorList>
    </citation>
    <scope>IDENTIFICATION</scope>
</reference>
<feature type="domain" description="C-type lectin" evidence="2">
    <location>
        <begin position="1"/>
        <end position="126"/>
    </location>
</feature>
<evidence type="ECO:0000259" key="2">
    <source>
        <dbReference type="PROSITE" id="PS50041"/>
    </source>
</evidence>
<dbReference type="Pfam" id="PF00059">
    <property type="entry name" value="Lectin_C"/>
    <property type="match status" value="3"/>
</dbReference>
<reference evidence="3" key="3">
    <citation type="submission" date="2025-09" db="UniProtKB">
        <authorList>
            <consortium name="Ensembl"/>
        </authorList>
    </citation>
    <scope>IDENTIFICATION</scope>
</reference>
<dbReference type="SUPFAM" id="SSF56436">
    <property type="entry name" value="C-type lectin-like"/>
    <property type="match status" value="3"/>
</dbReference>
<dbReference type="InterPro" id="IPR016187">
    <property type="entry name" value="CTDL_fold"/>
</dbReference>
<evidence type="ECO:0000313" key="4">
    <source>
        <dbReference type="Proteomes" id="UP000028760"/>
    </source>
</evidence>
<feature type="domain" description="C-type lectin" evidence="2">
    <location>
        <begin position="257"/>
        <end position="383"/>
    </location>
</feature>
<proteinExistence type="predicted"/>
<dbReference type="Gene3D" id="3.10.100.10">
    <property type="entry name" value="Mannose-Binding Protein A, subunit A"/>
    <property type="match status" value="3"/>
</dbReference>
<dbReference type="PANTHER" id="PTHR45784:SF3">
    <property type="entry name" value="C-TYPE LECTIN DOMAIN FAMILY 4 MEMBER K-LIKE-RELATED"/>
    <property type="match status" value="1"/>
</dbReference>
<dbReference type="Ensembl" id="ENSPFOT00000002251.2">
    <property type="protein sequence ID" value="ENSPFOP00000002247.2"/>
    <property type="gene ID" value="ENSPFOG00000002402.2"/>
</dbReference>
<feature type="domain" description="C-type lectin" evidence="2">
    <location>
        <begin position="388"/>
        <end position="496"/>
    </location>
</feature>
<protein>
    <recommendedName>
        <fullName evidence="2">C-type lectin domain-containing protein</fullName>
    </recommendedName>
</protein>